<keyword evidence="4" id="KW-1185">Reference proteome</keyword>
<evidence type="ECO:0000313" key="3">
    <source>
        <dbReference type="EMBL" id="USR39935.1"/>
    </source>
</evidence>
<dbReference type="Pfam" id="PF22494">
    <property type="entry name" value="choice_anch_I"/>
    <property type="match status" value="1"/>
</dbReference>
<evidence type="ECO:0000256" key="1">
    <source>
        <dbReference type="SAM" id="SignalP"/>
    </source>
</evidence>
<keyword evidence="1" id="KW-0732">Signal</keyword>
<proteinExistence type="predicted"/>
<dbReference type="PANTHER" id="PTHR46928:SF1">
    <property type="entry name" value="MESENCHYME-SPECIFIC CELL SURFACE GLYCOPROTEIN"/>
    <property type="match status" value="1"/>
</dbReference>
<organism evidence="3 4">
    <name type="scientific">Ectopseudomonas hydrolytica</name>
    <dbReference type="NCBI Taxonomy" id="2493633"/>
    <lineage>
        <taxon>Bacteria</taxon>
        <taxon>Pseudomonadati</taxon>
        <taxon>Pseudomonadota</taxon>
        <taxon>Gammaproteobacteria</taxon>
        <taxon>Pseudomonadales</taxon>
        <taxon>Pseudomonadaceae</taxon>
        <taxon>Ectopseudomonas</taxon>
    </lineage>
</organism>
<dbReference type="InterPro" id="IPR052956">
    <property type="entry name" value="Mesenchyme-surface_protein"/>
</dbReference>
<feature type="domain" description="Choice-of-anchor I" evidence="2">
    <location>
        <begin position="41"/>
        <end position="517"/>
    </location>
</feature>
<evidence type="ECO:0000259" key="2">
    <source>
        <dbReference type="Pfam" id="PF22494"/>
    </source>
</evidence>
<feature type="signal peptide" evidence="1">
    <location>
        <begin position="1"/>
        <end position="18"/>
    </location>
</feature>
<dbReference type="Gene3D" id="2.130.10.10">
    <property type="entry name" value="YVTN repeat-like/Quinoprotein amine dehydrogenase"/>
    <property type="match status" value="1"/>
</dbReference>
<reference evidence="3" key="1">
    <citation type="submission" date="2022-06" db="EMBL/GenBank/DDBJ databases">
        <title>Complete genome of Pseudomonas hydrolytica DSWY01T.</title>
        <authorList>
            <person name="Jung J."/>
            <person name="Jeon C.O."/>
        </authorList>
    </citation>
    <scope>NUCLEOTIDE SEQUENCE</scope>
    <source>
        <strain evidence="3">DSWY01</strain>
    </source>
</reference>
<evidence type="ECO:0000313" key="4">
    <source>
        <dbReference type="Proteomes" id="UP001054897"/>
    </source>
</evidence>
<dbReference type="GeneID" id="300079402"/>
<sequence>MHKSVLAAGLLACGLAHAAASPKTIQLTPLGSYSSGLFGQSAAEIVAHDPASQRLFVVNAASGLIDVLDIREPSRPTLLFNLDLSAHGGAVNSVAVRDGLIAAAVENRVRTEPGRAVFLNRDGQVLASVQVGALPDMLVFTPDGKHLLVANEGEPSDDYLTDPEGSVSIVDLPKDITKLTQAQVRTADFRAFSRADLDPSVRIFGPNASVARDLEPEYISVAHDSKTAWVTLQENNAVAVLDIKRGQFKAIHGLGFKDHSLAGNELDASDRDNQINIRNWPVLGMYQPDAIASYQYRGRTYLVTANEGDARDYPGFSEEVRLGSANYPLSPLHFPDAASLKQNANLGRLTVSTASGYNPASGHYEAIHAFGGRSFSIWSEDLTQVYDSGADFERITAAANPQFFNSDHASNSFDNRSDNKGPEPEGVTLAKLWGKTYAFIGLERIGGVMVYDISQPQAPQFVQYFNNRDFAATPGSATAGDLGPEGLMVIEAEHSPIGVPLLVVGNEVSGTTSLFRIDRQHR</sequence>
<gene>
    <name evidence="3" type="ORF">L1F06_000435</name>
</gene>
<dbReference type="InterPro" id="IPR015943">
    <property type="entry name" value="WD40/YVTN_repeat-like_dom_sf"/>
</dbReference>
<dbReference type="RefSeq" id="WP_129483210.1">
    <property type="nucleotide sequence ID" value="NZ_CP099397.1"/>
</dbReference>
<dbReference type="PANTHER" id="PTHR46928">
    <property type="entry name" value="MESENCHYME-SPECIFIC CELL SURFACE GLYCOPROTEIN"/>
    <property type="match status" value="1"/>
</dbReference>
<name>A0ABY5A8I5_9GAMM</name>
<dbReference type="EMBL" id="CP099397">
    <property type="protein sequence ID" value="USR39935.1"/>
    <property type="molecule type" value="Genomic_DNA"/>
</dbReference>
<protein>
    <submittedName>
        <fullName evidence="3">Choice-of-anchor I family protein</fullName>
    </submittedName>
</protein>
<feature type="chain" id="PRO_5045386036" evidence="1">
    <location>
        <begin position="19"/>
        <end position="522"/>
    </location>
</feature>
<dbReference type="InterPro" id="IPR055188">
    <property type="entry name" value="Choice_anch_I"/>
</dbReference>
<dbReference type="Proteomes" id="UP001054897">
    <property type="component" value="Chromosome"/>
</dbReference>
<dbReference type="NCBIfam" id="NF038117">
    <property type="entry name" value="choice_anch_I"/>
    <property type="match status" value="1"/>
</dbReference>
<accession>A0ABY5A8I5</accession>
<dbReference type="InterPro" id="IPR011048">
    <property type="entry name" value="Haem_d1_sf"/>
</dbReference>
<dbReference type="SUPFAM" id="SSF51004">
    <property type="entry name" value="C-terminal (heme d1) domain of cytochrome cd1-nitrite reductase"/>
    <property type="match status" value="1"/>
</dbReference>